<gene>
    <name evidence="1" type="ORF">L490_5328</name>
</gene>
<comment type="caution">
    <text evidence="1">The sequence shown here is derived from an EMBL/GenBank/DDBJ whole genome shotgun (WGS) entry which is preliminary data.</text>
</comment>
<sequence>MGQMLFNGSNVAASVTMVEVCRSLPLFFDFRGDMFASLS</sequence>
<name>A0ABR4RBI8_BORBO</name>
<evidence type="ECO:0000313" key="1">
    <source>
        <dbReference type="EMBL" id="KCV32480.1"/>
    </source>
</evidence>
<keyword evidence="2" id="KW-1185">Reference proteome</keyword>
<dbReference type="Proteomes" id="UP000025756">
    <property type="component" value="Unassembled WGS sequence"/>
</dbReference>
<protein>
    <submittedName>
        <fullName evidence="1">Uncharacterized protein</fullName>
    </submittedName>
</protein>
<evidence type="ECO:0000313" key="2">
    <source>
        <dbReference type="Proteomes" id="UP000025756"/>
    </source>
</evidence>
<dbReference type="EMBL" id="JGWH01000130">
    <property type="protein sequence ID" value="KCV32480.1"/>
    <property type="molecule type" value="Genomic_DNA"/>
</dbReference>
<proteinExistence type="predicted"/>
<accession>A0ABR4RBI8</accession>
<reference evidence="1 2" key="1">
    <citation type="submission" date="2014-03" db="EMBL/GenBank/DDBJ databases">
        <title>Genome sequence of Bordetella bronchiseptica.</title>
        <authorList>
            <person name="Harvill E."/>
            <person name="Goodfield L.L."/>
            <person name="Ivanov Y.V."/>
            <person name="Meyer J.A."/>
            <person name="Muse S.J."/>
            <person name="Jacobs N."/>
            <person name="Bendor L."/>
            <person name="Smallridge W.E."/>
            <person name="Brinkac L.M."/>
            <person name="Sanka R."/>
            <person name="Kim M."/>
            <person name="Losada L."/>
        </authorList>
    </citation>
    <scope>NUCLEOTIDE SEQUENCE [LARGE SCALE GENOMIC DNA]</scope>
    <source>
        <strain evidence="1 2">00-P-2796</strain>
    </source>
</reference>
<organism evidence="1 2">
    <name type="scientific">Bordetella bronchiseptica 00-P-2796</name>
    <dbReference type="NCBI Taxonomy" id="1331199"/>
    <lineage>
        <taxon>Bacteria</taxon>
        <taxon>Pseudomonadati</taxon>
        <taxon>Pseudomonadota</taxon>
        <taxon>Betaproteobacteria</taxon>
        <taxon>Burkholderiales</taxon>
        <taxon>Alcaligenaceae</taxon>
        <taxon>Bordetella</taxon>
    </lineage>
</organism>